<dbReference type="EMBL" id="FSRJ01000001">
    <property type="protein sequence ID" value="SIN72803.1"/>
    <property type="molecule type" value="Genomic_DNA"/>
</dbReference>
<dbReference type="STRING" id="232089.SAMN05443544_0574"/>
<name>A0A1N6DQ72_9MICO</name>
<protein>
    <recommendedName>
        <fullName evidence="4">Scaffolding protein</fullName>
    </recommendedName>
</protein>
<evidence type="ECO:0008006" key="4">
    <source>
        <dbReference type="Google" id="ProtNLM"/>
    </source>
</evidence>
<evidence type="ECO:0000313" key="3">
    <source>
        <dbReference type="Proteomes" id="UP000184699"/>
    </source>
</evidence>
<dbReference type="RefSeq" id="WP_074258816.1">
    <property type="nucleotide sequence ID" value="NZ_FSRJ01000001.1"/>
</dbReference>
<dbReference type="OrthoDB" id="4204055at2"/>
<accession>A0A1N6DQ72</accession>
<evidence type="ECO:0000256" key="1">
    <source>
        <dbReference type="SAM" id="MobiDB-lite"/>
    </source>
</evidence>
<keyword evidence="3" id="KW-1185">Reference proteome</keyword>
<feature type="region of interest" description="Disordered" evidence="1">
    <location>
        <begin position="40"/>
        <end position="60"/>
    </location>
</feature>
<gene>
    <name evidence="2" type="ORF">SAMN05443544_0574</name>
</gene>
<dbReference type="AlphaFoldDB" id="A0A1N6DQ72"/>
<dbReference type="Proteomes" id="UP000184699">
    <property type="component" value="Unassembled WGS sequence"/>
</dbReference>
<reference evidence="3" key="1">
    <citation type="submission" date="2016-11" db="EMBL/GenBank/DDBJ databases">
        <authorList>
            <person name="Varghese N."/>
            <person name="Submissions S."/>
        </authorList>
    </citation>
    <scope>NUCLEOTIDE SEQUENCE [LARGE SCALE GENOMIC DNA]</scope>
    <source>
        <strain evidence="3">DSM 8595</strain>
    </source>
</reference>
<organism evidence="2 3">
    <name type="scientific">Agromyces cerinus subsp. cerinus</name>
    <dbReference type="NCBI Taxonomy" id="232089"/>
    <lineage>
        <taxon>Bacteria</taxon>
        <taxon>Bacillati</taxon>
        <taxon>Actinomycetota</taxon>
        <taxon>Actinomycetes</taxon>
        <taxon>Micrococcales</taxon>
        <taxon>Microbacteriaceae</taxon>
        <taxon>Agromyces</taxon>
    </lineage>
</organism>
<feature type="region of interest" description="Disordered" evidence="1">
    <location>
        <begin position="157"/>
        <end position="180"/>
    </location>
</feature>
<evidence type="ECO:0000313" key="2">
    <source>
        <dbReference type="EMBL" id="SIN72803.1"/>
    </source>
</evidence>
<sequence length="202" mass="21445">MSEEIVDAVDTELVEAPAEVEAPIEGAEALGDPGKKALDTMKAERKAATDRAKAAEAERDALKAQLEGREAEHAKEQERQAAKDEALAAANKRILSAELRAAAKGKLADPTDAGLYIDLNEFEVSDDGDVNSDSLREAIDDLLARKPHLAADTRLFSGAADQGAKGTSGPSQLREADLDSMSVAEINQARRDGRLNKILGIS</sequence>
<proteinExistence type="predicted"/>